<reference evidence="1" key="1">
    <citation type="submission" date="2024-01" db="EMBL/GenBank/DDBJ databases">
        <title>First draft genome sequence data of TA4-1, the type strain of Gram-positive actinobacterium Streptomyces chiangmaiensis.</title>
        <authorList>
            <person name="Yasawong M."/>
            <person name="Nantapong N."/>
        </authorList>
    </citation>
    <scope>NUCLEOTIDE SEQUENCE</scope>
    <source>
        <strain evidence="1">TA4-1</strain>
    </source>
</reference>
<evidence type="ECO:0000313" key="2">
    <source>
        <dbReference type="Proteomes" id="UP001333996"/>
    </source>
</evidence>
<gene>
    <name evidence="1" type="ORF">VXC91_16035</name>
</gene>
<organism evidence="1 2">
    <name type="scientific">Streptomyces chiangmaiensis</name>
    <dbReference type="NCBI Taxonomy" id="766497"/>
    <lineage>
        <taxon>Bacteria</taxon>
        <taxon>Bacillati</taxon>
        <taxon>Actinomycetota</taxon>
        <taxon>Actinomycetes</taxon>
        <taxon>Kitasatosporales</taxon>
        <taxon>Streptomycetaceae</taxon>
        <taxon>Streptomyces</taxon>
    </lineage>
</organism>
<keyword evidence="2" id="KW-1185">Reference proteome</keyword>
<proteinExistence type="predicted"/>
<name>A0ABU7FH57_9ACTN</name>
<protein>
    <submittedName>
        <fullName evidence="1">Uncharacterized protein</fullName>
    </submittedName>
</protein>
<comment type="caution">
    <text evidence="1">The sequence shown here is derived from an EMBL/GenBank/DDBJ whole genome shotgun (WGS) entry which is preliminary data.</text>
</comment>
<accession>A0ABU7FH57</accession>
<dbReference type="Proteomes" id="UP001333996">
    <property type="component" value="Unassembled WGS sequence"/>
</dbReference>
<evidence type="ECO:0000313" key="1">
    <source>
        <dbReference type="EMBL" id="MED7823455.1"/>
    </source>
</evidence>
<dbReference type="EMBL" id="JAYWVC010000044">
    <property type="protein sequence ID" value="MED7823455.1"/>
    <property type="molecule type" value="Genomic_DNA"/>
</dbReference>
<dbReference type="RefSeq" id="WP_329507946.1">
    <property type="nucleotide sequence ID" value="NZ_BAAAYZ010000146.1"/>
</dbReference>
<sequence>MPWGPESADAGAPWLQARLPTWMTALDRFTPLKVLGLGLLLSAVNAKNAP</sequence>